<evidence type="ECO:0000259" key="2">
    <source>
        <dbReference type="Pfam" id="PF09851"/>
    </source>
</evidence>
<dbReference type="AlphaFoldDB" id="A0A5C6AB32"/>
<evidence type="ECO:0000313" key="3">
    <source>
        <dbReference type="EMBL" id="TWT95543.1"/>
    </source>
</evidence>
<dbReference type="OrthoDB" id="1778949at2"/>
<evidence type="ECO:0000256" key="1">
    <source>
        <dbReference type="SAM" id="MobiDB-lite"/>
    </source>
</evidence>
<organism evidence="3 4">
    <name type="scientific">Neorhodopirellula pilleata</name>
    <dbReference type="NCBI Taxonomy" id="2714738"/>
    <lineage>
        <taxon>Bacteria</taxon>
        <taxon>Pseudomonadati</taxon>
        <taxon>Planctomycetota</taxon>
        <taxon>Planctomycetia</taxon>
        <taxon>Pirellulales</taxon>
        <taxon>Pirellulaceae</taxon>
        <taxon>Neorhodopirellula</taxon>
    </lineage>
</organism>
<dbReference type="Proteomes" id="UP000316213">
    <property type="component" value="Unassembled WGS sequence"/>
</dbReference>
<feature type="region of interest" description="Disordered" evidence="1">
    <location>
        <begin position="211"/>
        <end position="247"/>
    </location>
</feature>
<accession>A0A5C6AB32</accession>
<dbReference type="RefSeq" id="WP_146578603.1">
    <property type="nucleotide sequence ID" value="NZ_SJPM01000006.1"/>
</dbReference>
<sequence length="280" mass="29507">MSQLTSAGEQLVQQLSQRHGVSTDAITHMLIAVQNGNGSMAQFNHPEFGGCGQWMQGGMTMVSDLFNNALKSRVDNVCSDIANHLAQHQTTPYVGSFQSQSQGGNHNQTQASGAMGGNDLFAPDPNQNWWPQDLGGPSATGSQNDVAYAYFSGSCRLAVKTGGDVWVYDTMDHQIGGFGQQQGVGGTITFSSQYGTVNLSTLPVVSINGTAPAPVSPTTPSPESSGSATPPIEHLAGGNAPTTDEDDVIAKLERLGQLKDKGYLSDEEFASKKSELLARL</sequence>
<reference evidence="3 4" key="1">
    <citation type="submission" date="2019-02" db="EMBL/GenBank/DDBJ databases">
        <title>Deep-cultivation of Planctomycetes and their phenomic and genomic characterization uncovers novel biology.</title>
        <authorList>
            <person name="Wiegand S."/>
            <person name="Jogler M."/>
            <person name="Boedeker C."/>
            <person name="Pinto D."/>
            <person name="Vollmers J."/>
            <person name="Rivas-Marin E."/>
            <person name="Kohn T."/>
            <person name="Peeters S.H."/>
            <person name="Heuer A."/>
            <person name="Rast P."/>
            <person name="Oberbeckmann S."/>
            <person name="Bunk B."/>
            <person name="Jeske O."/>
            <person name="Meyerdierks A."/>
            <person name="Storesund J.E."/>
            <person name="Kallscheuer N."/>
            <person name="Luecker S."/>
            <person name="Lage O.M."/>
            <person name="Pohl T."/>
            <person name="Merkel B.J."/>
            <person name="Hornburger P."/>
            <person name="Mueller R.-W."/>
            <person name="Bruemmer F."/>
            <person name="Labrenz M."/>
            <person name="Spormann A.M."/>
            <person name="Op Den Camp H."/>
            <person name="Overmann J."/>
            <person name="Amann R."/>
            <person name="Jetten M.S.M."/>
            <person name="Mascher T."/>
            <person name="Medema M.H."/>
            <person name="Devos D.P."/>
            <person name="Kaster A.-K."/>
            <person name="Ovreas L."/>
            <person name="Rohde M."/>
            <person name="Galperin M.Y."/>
            <person name="Jogler C."/>
        </authorList>
    </citation>
    <scope>NUCLEOTIDE SEQUENCE [LARGE SCALE GENOMIC DNA]</scope>
    <source>
        <strain evidence="3 4">Pla100</strain>
    </source>
</reference>
<proteinExistence type="predicted"/>
<feature type="domain" description="SHOCT" evidence="2">
    <location>
        <begin position="251"/>
        <end position="277"/>
    </location>
</feature>
<dbReference type="InterPro" id="IPR018649">
    <property type="entry name" value="SHOCT"/>
</dbReference>
<comment type="caution">
    <text evidence="3">The sequence shown here is derived from an EMBL/GenBank/DDBJ whole genome shotgun (WGS) entry which is preliminary data.</text>
</comment>
<dbReference type="Pfam" id="PF09851">
    <property type="entry name" value="SHOCT"/>
    <property type="match status" value="1"/>
</dbReference>
<evidence type="ECO:0000313" key="4">
    <source>
        <dbReference type="Proteomes" id="UP000316213"/>
    </source>
</evidence>
<protein>
    <recommendedName>
        <fullName evidence="2">SHOCT domain-containing protein</fullName>
    </recommendedName>
</protein>
<dbReference type="EMBL" id="SJPM01000006">
    <property type="protein sequence ID" value="TWT95543.1"/>
    <property type="molecule type" value="Genomic_DNA"/>
</dbReference>
<feature type="compositionally biased region" description="Polar residues" evidence="1">
    <location>
        <begin position="95"/>
        <end position="112"/>
    </location>
</feature>
<feature type="compositionally biased region" description="Low complexity" evidence="1">
    <location>
        <begin position="221"/>
        <end position="231"/>
    </location>
</feature>
<feature type="region of interest" description="Disordered" evidence="1">
    <location>
        <begin position="95"/>
        <end position="126"/>
    </location>
</feature>
<keyword evidence="4" id="KW-1185">Reference proteome</keyword>
<name>A0A5C6AB32_9BACT</name>
<gene>
    <name evidence="3" type="ORF">Pla100_31840</name>
</gene>